<reference evidence="1" key="1">
    <citation type="submission" date="2021-01" db="EMBL/GenBank/DDBJ databases">
        <authorList>
            <person name="Sun Q."/>
        </authorList>
    </citation>
    <scope>NUCLEOTIDE SEQUENCE</scope>
    <source>
        <strain evidence="1">YIM B02566</strain>
    </source>
</reference>
<dbReference type="EMBL" id="JAENHL010000007">
    <property type="protein sequence ID" value="MBK1867312.1"/>
    <property type="molecule type" value="Genomic_DNA"/>
</dbReference>
<keyword evidence="2" id="KW-1185">Reference proteome</keyword>
<proteinExistence type="predicted"/>
<gene>
    <name evidence="1" type="ORF">JHL16_13230</name>
</gene>
<comment type="caution">
    <text evidence="1">The sequence shown here is derived from an EMBL/GenBank/DDBJ whole genome shotgun (WGS) entry which is preliminary data.</text>
</comment>
<evidence type="ECO:0000313" key="2">
    <source>
        <dbReference type="Proteomes" id="UP000616151"/>
    </source>
</evidence>
<sequence length="654" mass="71577">MRFPPTFLDEIRGRVSASTVVGRHVQWDRRKSNPGRGDFWGCCPFHNEKTASFHVEDRKGRYHCFGCKASGDIFTFLVEKEGVSFPEAVERLAQEAGLPMPNVSEEDVQREKLRTTLYDVMELAAKFFEETLHSAKGAKARGYLADRGLSGAIQQEFRLGYGPDDRSALRSHLADKGVTVEQMAEAGLVVTGDDIPVAYDRFRDRVMFPIRDPRGRVIAFGGRALSKDALAKYLNSPETTLFHKGFVLYNLDKARGLAHQAGEIVAVEGYMDVIALHRAGIGHAVAPLGTALTTDQLALLWRIAPSPTLCFDGDAAGLKAAYRALDLALPLLKPGHSLKFALLPEGQDPDDLLKNEGAEAVKTVIADARPLADVLWAREAEQARIDTPDGRASFEVRLSGLVREIGDETVRKYYGEDIKARLARHLAPQGGPSLRGFGRGRSKYVTAKPLIQARRGPRARPLPHDFASPASAGLKASPLAQKSGGQHEQERREKLLLLAIINHPELLHDFLDDYAAAEFISHELDSLKRQIIDMAALAEGLDGSSLRGHLNDKGLGPVVARLESQAVRLNEWFLNPGAASADARTALRQMFALHRKSVTLDRELKAAEVQFAADPTEDKLVALNQIREELASHAGTEAHIEGFGEASGRGSNAV</sequence>
<organism evidence="1 2">
    <name type="scientific">Taklimakanibacter albus</name>
    <dbReference type="NCBI Taxonomy" id="2800327"/>
    <lineage>
        <taxon>Bacteria</taxon>
        <taxon>Pseudomonadati</taxon>
        <taxon>Pseudomonadota</taxon>
        <taxon>Alphaproteobacteria</taxon>
        <taxon>Hyphomicrobiales</taxon>
        <taxon>Aestuariivirgaceae</taxon>
        <taxon>Taklimakanibacter</taxon>
    </lineage>
</organism>
<protein>
    <submittedName>
        <fullName evidence="1">DNA primase</fullName>
    </submittedName>
</protein>
<dbReference type="Proteomes" id="UP000616151">
    <property type="component" value="Unassembled WGS sequence"/>
</dbReference>
<name>A0ACC5R3T4_9HYPH</name>
<evidence type="ECO:0000313" key="1">
    <source>
        <dbReference type="EMBL" id="MBK1867312.1"/>
    </source>
</evidence>
<accession>A0ACC5R3T4</accession>